<reference evidence="14" key="1">
    <citation type="submission" date="2020-05" db="EMBL/GenBank/DDBJ databases">
        <title>Mycena genomes resolve the evolution of fungal bioluminescence.</title>
        <authorList>
            <person name="Tsai I.J."/>
        </authorList>
    </citation>
    <scope>NUCLEOTIDE SEQUENCE</scope>
    <source>
        <strain evidence="14">160909Yilan</strain>
    </source>
</reference>
<dbReference type="InterPro" id="IPR008271">
    <property type="entry name" value="Ser/Thr_kinase_AS"/>
</dbReference>
<keyword evidence="7 11" id="KW-0067">ATP-binding</keyword>
<keyword evidence="2" id="KW-0723">Serine/threonine-protein kinase</keyword>
<dbReference type="SMART" id="SM00220">
    <property type="entry name" value="S_TKc"/>
    <property type="match status" value="1"/>
</dbReference>
<sequence length="509" mass="58004">MERDMAEMQLSHMQKENLRARWRQNETDYLRDQRRRIDVTAFRKLKTIGHGAFGVVSLVKEQSTGQLYAMKQLRKTDMLRKGQEGHVRAERDILKSASLVNTTGGGEWIVRLYYSFQDRDNLYLVLEYMGGGDLLNLLIERDVFDEGFTRFYVAEMILAIESCHKHGFIHRDIKPDNFLFDPSGHIKLSDFGLATDLHWAHDTSYYEQQRLHLLHKHGIDLEDTNGIADGRKTKRMDRREVELLMGGDGEGGVFTWREKNRRKLAYSVCGTNSYMSPEVIRGHGYSYSCDWWSLGVIMYECLYGFPPFVSNSKILNWKTALRFPARPQVSHDGVNLMQQLLCEPEDRLGSQASSSVLRPNSMVVQARRSSFIPPGGSLDGANFIKAHPFFRGIDWLRAPEDTRHFDPDIPAEPLAPANGAPADATRDPLLRHEVHGAEIMDVRKALAFAGFTHKSPRVISYVRADRAFDPEPDSYGRSPPEPSYGQATVRGRSQLREPQDIGKGRAISM</sequence>
<feature type="binding site" evidence="11">
    <location>
        <position position="71"/>
    </location>
    <ligand>
        <name>ATP</name>
        <dbReference type="ChEBI" id="CHEBI:30616"/>
    </ligand>
</feature>
<feature type="domain" description="Protein kinase" evidence="13">
    <location>
        <begin position="42"/>
        <end position="390"/>
    </location>
</feature>
<dbReference type="EC" id="2.7.11.1" evidence="1"/>
<dbReference type="Pfam" id="PF00069">
    <property type="entry name" value="Pkinase"/>
    <property type="match status" value="2"/>
</dbReference>
<evidence type="ECO:0000256" key="11">
    <source>
        <dbReference type="PROSITE-ProRule" id="PRU10141"/>
    </source>
</evidence>
<dbReference type="GO" id="GO:0035556">
    <property type="term" value="P:intracellular signal transduction"/>
    <property type="evidence" value="ECO:0007669"/>
    <property type="project" value="TreeGrafter"/>
</dbReference>
<dbReference type="PROSITE" id="PS50011">
    <property type="entry name" value="PROTEIN_KINASE_DOM"/>
    <property type="match status" value="1"/>
</dbReference>
<dbReference type="GO" id="GO:0004674">
    <property type="term" value="F:protein serine/threonine kinase activity"/>
    <property type="evidence" value="ECO:0007669"/>
    <property type="project" value="UniProtKB-KW"/>
</dbReference>
<dbReference type="InterPro" id="IPR050236">
    <property type="entry name" value="Ser_Thr_kinase_AGC"/>
</dbReference>
<dbReference type="PANTHER" id="PTHR24356:SF400">
    <property type="entry name" value="SERINE_THREONINE-PROTEIN KINASE CBK1"/>
    <property type="match status" value="1"/>
</dbReference>
<dbReference type="CDD" id="cd05573">
    <property type="entry name" value="STKc_ROCK_NDR_like"/>
    <property type="match status" value="1"/>
</dbReference>
<dbReference type="AlphaFoldDB" id="A0A8H7DJ91"/>
<evidence type="ECO:0000256" key="3">
    <source>
        <dbReference type="ARBA" id="ARBA00022553"/>
    </source>
</evidence>
<comment type="catalytic activity">
    <reaction evidence="10">
        <text>L-seryl-[protein] + ATP = O-phospho-L-seryl-[protein] + ADP + H(+)</text>
        <dbReference type="Rhea" id="RHEA:17989"/>
        <dbReference type="Rhea" id="RHEA-COMP:9863"/>
        <dbReference type="Rhea" id="RHEA-COMP:11604"/>
        <dbReference type="ChEBI" id="CHEBI:15378"/>
        <dbReference type="ChEBI" id="CHEBI:29999"/>
        <dbReference type="ChEBI" id="CHEBI:30616"/>
        <dbReference type="ChEBI" id="CHEBI:83421"/>
        <dbReference type="ChEBI" id="CHEBI:456216"/>
        <dbReference type="EC" id="2.7.11.1"/>
    </reaction>
</comment>
<organism evidence="14 15">
    <name type="scientific">Mycena sanguinolenta</name>
    <dbReference type="NCBI Taxonomy" id="230812"/>
    <lineage>
        <taxon>Eukaryota</taxon>
        <taxon>Fungi</taxon>
        <taxon>Dikarya</taxon>
        <taxon>Basidiomycota</taxon>
        <taxon>Agaricomycotina</taxon>
        <taxon>Agaricomycetes</taxon>
        <taxon>Agaricomycetidae</taxon>
        <taxon>Agaricales</taxon>
        <taxon>Marasmiineae</taxon>
        <taxon>Mycenaceae</taxon>
        <taxon>Mycena</taxon>
    </lineage>
</organism>
<keyword evidence="4" id="KW-0808">Transferase</keyword>
<evidence type="ECO:0000256" key="1">
    <source>
        <dbReference type="ARBA" id="ARBA00012513"/>
    </source>
</evidence>
<evidence type="ECO:0000256" key="10">
    <source>
        <dbReference type="ARBA" id="ARBA00048679"/>
    </source>
</evidence>
<evidence type="ECO:0000256" key="4">
    <source>
        <dbReference type="ARBA" id="ARBA00022679"/>
    </source>
</evidence>
<evidence type="ECO:0000256" key="8">
    <source>
        <dbReference type="ARBA" id="ARBA00038271"/>
    </source>
</evidence>
<dbReference type="Gene3D" id="3.30.200.20">
    <property type="entry name" value="Phosphorylase Kinase, domain 1"/>
    <property type="match status" value="1"/>
</dbReference>
<evidence type="ECO:0000313" key="15">
    <source>
        <dbReference type="Proteomes" id="UP000623467"/>
    </source>
</evidence>
<dbReference type="InterPro" id="IPR017441">
    <property type="entry name" value="Protein_kinase_ATP_BS"/>
</dbReference>
<dbReference type="FunFam" id="3.30.200.20:FF:000192">
    <property type="entry name" value="Serine/threonine-protein kinase cot-1"/>
    <property type="match status" value="1"/>
</dbReference>
<feature type="region of interest" description="Disordered" evidence="12">
    <location>
        <begin position="469"/>
        <end position="509"/>
    </location>
</feature>
<feature type="compositionally biased region" description="Basic and acidic residues" evidence="12">
    <location>
        <begin position="494"/>
        <end position="503"/>
    </location>
</feature>
<accession>A0A8H7DJ91</accession>
<keyword evidence="15" id="KW-1185">Reference proteome</keyword>
<dbReference type="Gene3D" id="1.10.510.10">
    <property type="entry name" value="Transferase(Phosphotransferase) domain 1"/>
    <property type="match status" value="1"/>
</dbReference>
<evidence type="ECO:0000259" key="13">
    <source>
        <dbReference type="PROSITE" id="PS50011"/>
    </source>
</evidence>
<dbReference type="PROSITE" id="PS00108">
    <property type="entry name" value="PROTEIN_KINASE_ST"/>
    <property type="match status" value="1"/>
</dbReference>
<proteinExistence type="inferred from homology"/>
<evidence type="ECO:0000256" key="7">
    <source>
        <dbReference type="ARBA" id="ARBA00022840"/>
    </source>
</evidence>
<comment type="caution">
    <text evidence="14">The sequence shown here is derived from an EMBL/GenBank/DDBJ whole genome shotgun (WGS) entry which is preliminary data.</text>
</comment>
<evidence type="ECO:0000256" key="12">
    <source>
        <dbReference type="SAM" id="MobiDB-lite"/>
    </source>
</evidence>
<evidence type="ECO:0000256" key="2">
    <source>
        <dbReference type="ARBA" id="ARBA00022527"/>
    </source>
</evidence>
<dbReference type="OrthoDB" id="3638488at2759"/>
<dbReference type="PROSITE" id="PS00107">
    <property type="entry name" value="PROTEIN_KINASE_ATP"/>
    <property type="match status" value="1"/>
</dbReference>
<dbReference type="SUPFAM" id="SSF56112">
    <property type="entry name" value="Protein kinase-like (PK-like)"/>
    <property type="match status" value="1"/>
</dbReference>
<evidence type="ECO:0000256" key="9">
    <source>
        <dbReference type="ARBA" id="ARBA00047899"/>
    </source>
</evidence>
<keyword evidence="3" id="KW-0597">Phosphoprotein</keyword>
<comment type="similarity">
    <text evidence="8">Belongs to the protein kinase superfamily. STE Ser/Thr protein kinase family. COT1 subfamily.</text>
</comment>
<dbReference type="GO" id="GO:0005524">
    <property type="term" value="F:ATP binding"/>
    <property type="evidence" value="ECO:0007669"/>
    <property type="project" value="UniProtKB-UniRule"/>
</dbReference>
<dbReference type="PANTHER" id="PTHR24356">
    <property type="entry name" value="SERINE/THREONINE-PROTEIN KINASE"/>
    <property type="match status" value="1"/>
</dbReference>
<gene>
    <name evidence="14" type="ORF">MSAN_00045400</name>
</gene>
<dbReference type="InterPro" id="IPR000719">
    <property type="entry name" value="Prot_kinase_dom"/>
</dbReference>
<evidence type="ECO:0000256" key="5">
    <source>
        <dbReference type="ARBA" id="ARBA00022741"/>
    </source>
</evidence>
<protein>
    <recommendedName>
        <fullName evidence="1">non-specific serine/threonine protein kinase</fullName>
        <ecNumber evidence="1">2.7.11.1</ecNumber>
    </recommendedName>
</protein>
<keyword evidence="6 14" id="KW-0418">Kinase</keyword>
<dbReference type="Proteomes" id="UP000623467">
    <property type="component" value="Unassembled WGS sequence"/>
</dbReference>
<evidence type="ECO:0000256" key="6">
    <source>
        <dbReference type="ARBA" id="ARBA00022777"/>
    </source>
</evidence>
<name>A0A8H7DJ91_9AGAR</name>
<evidence type="ECO:0000313" key="14">
    <source>
        <dbReference type="EMBL" id="KAF7376300.1"/>
    </source>
</evidence>
<dbReference type="InterPro" id="IPR011009">
    <property type="entry name" value="Kinase-like_dom_sf"/>
</dbReference>
<dbReference type="EMBL" id="JACAZH010000001">
    <property type="protein sequence ID" value="KAF7376300.1"/>
    <property type="molecule type" value="Genomic_DNA"/>
</dbReference>
<comment type="catalytic activity">
    <reaction evidence="9">
        <text>L-threonyl-[protein] + ATP = O-phospho-L-threonyl-[protein] + ADP + H(+)</text>
        <dbReference type="Rhea" id="RHEA:46608"/>
        <dbReference type="Rhea" id="RHEA-COMP:11060"/>
        <dbReference type="Rhea" id="RHEA-COMP:11605"/>
        <dbReference type="ChEBI" id="CHEBI:15378"/>
        <dbReference type="ChEBI" id="CHEBI:30013"/>
        <dbReference type="ChEBI" id="CHEBI:30616"/>
        <dbReference type="ChEBI" id="CHEBI:61977"/>
        <dbReference type="ChEBI" id="CHEBI:456216"/>
        <dbReference type="EC" id="2.7.11.1"/>
    </reaction>
</comment>
<keyword evidence="5 11" id="KW-0547">Nucleotide-binding</keyword>